<accession>G5SUM9</accession>
<keyword evidence="1" id="KW-0812">Transmembrane</keyword>
<keyword evidence="1" id="KW-0472">Membrane</keyword>
<evidence type="ECO:0000313" key="2">
    <source>
        <dbReference type="EMBL" id="EHG98946.1"/>
    </source>
</evidence>
<organism evidence="2 3">
    <name type="scientific">Paraprevotella clara YIT 11840</name>
    <dbReference type="NCBI Taxonomy" id="762968"/>
    <lineage>
        <taxon>Bacteria</taxon>
        <taxon>Pseudomonadati</taxon>
        <taxon>Bacteroidota</taxon>
        <taxon>Bacteroidia</taxon>
        <taxon>Bacteroidales</taxon>
        <taxon>Prevotellaceae</taxon>
        <taxon>Paraprevotella</taxon>
    </lineage>
</organism>
<gene>
    <name evidence="2" type="ORF">HMPREF9441_03089</name>
</gene>
<comment type="caution">
    <text evidence="2">The sequence shown here is derived from an EMBL/GenBank/DDBJ whole genome shotgun (WGS) entry which is preliminary data.</text>
</comment>
<keyword evidence="1" id="KW-1133">Transmembrane helix</keyword>
<dbReference type="HOGENOM" id="CLU_3255383_0_0_10"/>
<dbReference type="EMBL" id="AFFY01000047">
    <property type="protein sequence ID" value="EHG98946.1"/>
    <property type="molecule type" value="Genomic_DNA"/>
</dbReference>
<dbReference type="AlphaFoldDB" id="G5SUM9"/>
<sequence length="44" mass="5310">MVVEAVLSIFSYFLTGLFYCVKYGIVNFVLHYIKYKNKRKETRK</sequence>
<dbReference type="STRING" id="762968.HMPREF9441_03089"/>
<name>G5SUM9_9BACT</name>
<evidence type="ECO:0000256" key="1">
    <source>
        <dbReference type="SAM" id="Phobius"/>
    </source>
</evidence>
<dbReference type="Proteomes" id="UP000003598">
    <property type="component" value="Unassembled WGS sequence"/>
</dbReference>
<protein>
    <submittedName>
        <fullName evidence="2">Uncharacterized protein</fullName>
    </submittedName>
</protein>
<keyword evidence="3" id="KW-1185">Reference proteome</keyword>
<reference evidence="2 3" key="1">
    <citation type="submission" date="2011-03" db="EMBL/GenBank/DDBJ databases">
        <authorList>
            <person name="Weinstock G."/>
            <person name="Sodergren E."/>
            <person name="Clifton S."/>
            <person name="Fulton L."/>
            <person name="Fulton B."/>
            <person name="Courtney L."/>
            <person name="Fronick C."/>
            <person name="Harrison M."/>
            <person name="Strong C."/>
            <person name="Farmer C."/>
            <person name="Delahaunty K."/>
            <person name="Markovic C."/>
            <person name="Hall O."/>
            <person name="Minx P."/>
            <person name="Tomlinson C."/>
            <person name="Mitreva M."/>
            <person name="Hou S."/>
            <person name="Chen J."/>
            <person name="Wollam A."/>
            <person name="Pepin K.H."/>
            <person name="Johnson M."/>
            <person name="Bhonagiri V."/>
            <person name="Zhang X."/>
            <person name="Suruliraj S."/>
            <person name="Warren W."/>
            <person name="Chinwalla A."/>
            <person name="Mardis E.R."/>
            <person name="Wilson R.K."/>
        </authorList>
    </citation>
    <scope>NUCLEOTIDE SEQUENCE [LARGE SCALE GENOMIC DNA]</scope>
    <source>
        <strain evidence="2 3">YIT 11840</strain>
    </source>
</reference>
<evidence type="ECO:0000313" key="3">
    <source>
        <dbReference type="Proteomes" id="UP000003598"/>
    </source>
</evidence>
<feature type="transmembrane region" description="Helical" evidence="1">
    <location>
        <begin position="12"/>
        <end position="33"/>
    </location>
</feature>
<proteinExistence type="predicted"/>